<proteinExistence type="predicted"/>
<dbReference type="AlphaFoldDB" id="A0A5C3P0D4"/>
<dbReference type="EMBL" id="ML211433">
    <property type="protein sequence ID" value="TFK82961.1"/>
    <property type="molecule type" value="Genomic_DNA"/>
</dbReference>
<reference evidence="2 3" key="1">
    <citation type="journal article" date="2019" name="Nat. Ecol. Evol.">
        <title>Megaphylogeny resolves global patterns of mushroom evolution.</title>
        <authorList>
            <person name="Varga T."/>
            <person name="Krizsan K."/>
            <person name="Foldi C."/>
            <person name="Dima B."/>
            <person name="Sanchez-Garcia M."/>
            <person name="Sanchez-Ramirez S."/>
            <person name="Szollosi G.J."/>
            <person name="Szarkandi J.G."/>
            <person name="Papp V."/>
            <person name="Albert L."/>
            <person name="Andreopoulos W."/>
            <person name="Angelini C."/>
            <person name="Antonin V."/>
            <person name="Barry K.W."/>
            <person name="Bougher N.L."/>
            <person name="Buchanan P."/>
            <person name="Buyck B."/>
            <person name="Bense V."/>
            <person name="Catcheside P."/>
            <person name="Chovatia M."/>
            <person name="Cooper J."/>
            <person name="Damon W."/>
            <person name="Desjardin D."/>
            <person name="Finy P."/>
            <person name="Geml J."/>
            <person name="Haridas S."/>
            <person name="Hughes K."/>
            <person name="Justo A."/>
            <person name="Karasinski D."/>
            <person name="Kautmanova I."/>
            <person name="Kiss B."/>
            <person name="Kocsube S."/>
            <person name="Kotiranta H."/>
            <person name="LaButti K.M."/>
            <person name="Lechner B.E."/>
            <person name="Liimatainen K."/>
            <person name="Lipzen A."/>
            <person name="Lukacs Z."/>
            <person name="Mihaltcheva S."/>
            <person name="Morgado L.N."/>
            <person name="Niskanen T."/>
            <person name="Noordeloos M.E."/>
            <person name="Ohm R.A."/>
            <person name="Ortiz-Santana B."/>
            <person name="Ovrebo C."/>
            <person name="Racz N."/>
            <person name="Riley R."/>
            <person name="Savchenko A."/>
            <person name="Shiryaev A."/>
            <person name="Soop K."/>
            <person name="Spirin V."/>
            <person name="Szebenyi C."/>
            <person name="Tomsovsky M."/>
            <person name="Tulloss R.E."/>
            <person name="Uehling J."/>
            <person name="Grigoriev I.V."/>
            <person name="Vagvolgyi C."/>
            <person name="Papp T."/>
            <person name="Martin F.M."/>
            <person name="Miettinen O."/>
            <person name="Hibbett D.S."/>
            <person name="Nagy L.G."/>
        </authorList>
    </citation>
    <scope>NUCLEOTIDE SEQUENCE [LARGE SCALE GENOMIC DNA]</scope>
    <source>
        <strain evidence="2 3">HHB13444</strain>
    </source>
</reference>
<accession>A0A5C3P0D4</accession>
<evidence type="ECO:0000313" key="2">
    <source>
        <dbReference type="EMBL" id="TFK82961.1"/>
    </source>
</evidence>
<organism evidence="2 3">
    <name type="scientific">Polyporus arcularius HHB13444</name>
    <dbReference type="NCBI Taxonomy" id="1314778"/>
    <lineage>
        <taxon>Eukaryota</taxon>
        <taxon>Fungi</taxon>
        <taxon>Dikarya</taxon>
        <taxon>Basidiomycota</taxon>
        <taxon>Agaricomycotina</taxon>
        <taxon>Agaricomycetes</taxon>
        <taxon>Polyporales</taxon>
        <taxon>Polyporaceae</taxon>
        <taxon>Polyporus</taxon>
    </lineage>
</organism>
<feature type="compositionally biased region" description="Polar residues" evidence="1">
    <location>
        <begin position="76"/>
        <end position="85"/>
    </location>
</feature>
<gene>
    <name evidence="2" type="ORF">K466DRAFT_590110</name>
</gene>
<dbReference type="InParanoid" id="A0A5C3P0D4"/>
<evidence type="ECO:0000256" key="1">
    <source>
        <dbReference type="SAM" id="MobiDB-lite"/>
    </source>
</evidence>
<keyword evidence="3" id="KW-1185">Reference proteome</keyword>
<name>A0A5C3P0D4_9APHY</name>
<evidence type="ECO:0000313" key="3">
    <source>
        <dbReference type="Proteomes" id="UP000308197"/>
    </source>
</evidence>
<dbReference type="Proteomes" id="UP000308197">
    <property type="component" value="Unassembled WGS sequence"/>
</dbReference>
<sequence>MDRFYPTTGAYAHTTSAAEHRLWPPVHHYRSPMPQPDSRRKSRSMLSATPYPPFTTTHESIELESETGVSRPGNHLSLQGSSSSPVVVKEPQNEALCLGNCGFDFGFGRSCASGETHGQARSGVPPGCHRASFLFPKLRLRLPPPAASSLPLVDVLPPDVHGSPVGTLGR</sequence>
<feature type="region of interest" description="Disordered" evidence="1">
    <location>
        <begin position="26"/>
        <end position="85"/>
    </location>
</feature>
<protein>
    <submittedName>
        <fullName evidence="2">Uncharacterized protein</fullName>
    </submittedName>
</protein>
<feature type="non-terminal residue" evidence="2">
    <location>
        <position position="170"/>
    </location>
</feature>